<sequence>MTMNLAHFAINADDPDASRTFYESVFGWQFQAFGPPGFFRIATGDDGLPGALQKRRDLVEGQPTIGLECTFGVEDVDAIAKKVTDAGGKIIMPRFTISGVGHLIFFTDPSGNAIGAMQYDSRA</sequence>
<evidence type="ECO:0000313" key="2">
    <source>
        <dbReference type="EMBL" id="GAA1715630.1"/>
    </source>
</evidence>
<dbReference type="Proteomes" id="UP001500618">
    <property type="component" value="Unassembled WGS sequence"/>
</dbReference>
<comment type="caution">
    <text evidence="2">The sequence shown here is derived from an EMBL/GenBank/DDBJ whole genome shotgun (WGS) entry which is preliminary data.</text>
</comment>
<gene>
    <name evidence="2" type="ORF">GCM10009765_75540</name>
</gene>
<accession>A0ABP4V1I4</accession>
<dbReference type="InterPro" id="IPR037523">
    <property type="entry name" value="VOC_core"/>
</dbReference>
<protein>
    <submittedName>
        <fullName evidence="2">VOC family protein</fullName>
    </submittedName>
</protein>
<reference evidence="3" key="1">
    <citation type="journal article" date="2019" name="Int. J. Syst. Evol. Microbiol.">
        <title>The Global Catalogue of Microorganisms (GCM) 10K type strain sequencing project: providing services to taxonomists for standard genome sequencing and annotation.</title>
        <authorList>
            <consortium name="The Broad Institute Genomics Platform"/>
            <consortium name="The Broad Institute Genome Sequencing Center for Infectious Disease"/>
            <person name="Wu L."/>
            <person name="Ma J."/>
        </authorList>
    </citation>
    <scope>NUCLEOTIDE SEQUENCE [LARGE SCALE GENOMIC DNA]</scope>
    <source>
        <strain evidence="3">JCM 14718</strain>
    </source>
</reference>
<dbReference type="EMBL" id="BAAANY010000040">
    <property type="protein sequence ID" value="GAA1715630.1"/>
    <property type="molecule type" value="Genomic_DNA"/>
</dbReference>
<dbReference type="InterPro" id="IPR004360">
    <property type="entry name" value="Glyas_Fos-R_dOase_dom"/>
</dbReference>
<dbReference type="RefSeq" id="WP_344314865.1">
    <property type="nucleotide sequence ID" value="NZ_BAAANY010000040.1"/>
</dbReference>
<dbReference type="PROSITE" id="PS51819">
    <property type="entry name" value="VOC"/>
    <property type="match status" value="1"/>
</dbReference>
<proteinExistence type="predicted"/>
<dbReference type="InterPro" id="IPR052164">
    <property type="entry name" value="Anthracycline_SecMetBiosynth"/>
</dbReference>
<name>A0ABP4V1I4_9ACTN</name>
<organism evidence="2 3">
    <name type="scientific">Fodinicola feengrottensis</name>
    <dbReference type="NCBI Taxonomy" id="435914"/>
    <lineage>
        <taxon>Bacteria</taxon>
        <taxon>Bacillati</taxon>
        <taxon>Actinomycetota</taxon>
        <taxon>Actinomycetes</taxon>
        <taxon>Mycobacteriales</taxon>
        <taxon>Fodinicola</taxon>
    </lineage>
</organism>
<feature type="domain" description="VOC" evidence="1">
    <location>
        <begin position="4"/>
        <end position="119"/>
    </location>
</feature>
<dbReference type="CDD" id="cd07247">
    <property type="entry name" value="SgaA_N_like"/>
    <property type="match status" value="1"/>
</dbReference>
<dbReference type="PANTHER" id="PTHR33993">
    <property type="entry name" value="GLYOXALASE-RELATED"/>
    <property type="match status" value="1"/>
</dbReference>
<dbReference type="Pfam" id="PF00903">
    <property type="entry name" value="Glyoxalase"/>
    <property type="match status" value="1"/>
</dbReference>
<keyword evidence="3" id="KW-1185">Reference proteome</keyword>
<dbReference type="InterPro" id="IPR029068">
    <property type="entry name" value="Glyas_Bleomycin-R_OHBP_Dase"/>
</dbReference>
<dbReference type="Gene3D" id="3.10.180.10">
    <property type="entry name" value="2,3-Dihydroxybiphenyl 1,2-Dioxygenase, domain 1"/>
    <property type="match status" value="1"/>
</dbReference>
<dbReference type="SUPFAM" id="SSF54593">
    <property type="entry name" value="Glyoxalase/Bleomycin resistance protein/Dihydroxybiphenyl dioxygenase"/>
    <property type="match status" value="1"/>
</dbReference>
<evidence type="ECO:0000259" key="1">
    <source>
        <dbReference type="PROSITE" id="PS51819"/>
    </source>
</evidence>
<evidence type="ECO:0000313" key="3">
    <source>
        <dbReference type="Proteomes" id="UP001500618"/>
    </source>
</evidence>